<comment type="caution">
    <text evidence="3">The sequence shown here is derived from an EMBL/GenBank/DDBJ whole genome shotgun (WGS) entry which is preliminary data.</text>
</comment>
<evidence type="ECO:0000256" key="1">
    <source>
        <dbReference type="SAM" id="MobiDB-lite"/>
    </source>
</evidence>
<feature type="compositionally biased region" description="Low complexity" evidence="1">
    <location>
        <begin position="301"/>
        <end position="317"/>
    </location>
</feature>
<evidence type="ECO:0000259" key="2">
    <source>
        <dbReference type="SMART" id="SM01327"/>
    </source>
</evidence>
<keyword evidence="4" id="KW-1185">Reference proteome</keyword>
<organism evidence="3 4">
    <name type="scientific">Lichtheimia ornata</name>
    <dbReference type="NCBI Taxonomy" id="688661"/>
    <lineage>
        <taxon>Eukaryota</taxon>
        <taxon>Fungi</taxon>
        <taxon>Fungi incertae sedis</taxon>
        <taxon>Mucoromycota</taxon>
        <taxon>Mucoromycotina</taxon>
        <taxon>Mucoromycetes</taxon>
        <taxon>Mucorales</taxon>
        <taxon>Lichtheimiaceae</taxon>
        <taxon>Lichtheimia</taxon>
    </lineage>
</organism>
<proteinExistence type="predicted"/>
<dbReference type="RefSeq" id="XP_058337270.1">
    <property type="nucleotide sequence ID" value="XM_058491976.1"/>
</dbReference>
<dbReference type="PANTHER" id="PTHR28089:SF1">
    <property type="entry name" value="PROTEIN ZDS1-RELATED"/>
    <property type="match status" value="1"/>
</dbReference>
<evidence type="ECO:0000313" key="3">
    <source>
        <dbReference type="EMBL" id="KAJ8652356.1"/>
    </source>
</evidence>
<protein>
    <recommendedName>
        <fullName evidence="2">Protein Zds1 C-terminal domain-containing protein</fullName>
    </recommendedName>
</protein>
<dbReference type="GO" id="GO:0010971">
    <property type="term" value="P:positive regulation of G2/M transition of mitotic cell cycle"/>
    <property type="evidence" value="ECO:0007669"/>
    <property type="project" value="TreeGrafter"/>
</dbReference>
<dbReference type="Proteomes" id="UP001234581">
    <property type="component" value="Unassembled WGS sequence"/>
</dbReference>
<dbReference type="InterPro" id="IPR013941">
    <property type="entry name" value="ZDS1_C"/>
</dbReference>
<feature type="region of interest" description="Disordered" evidence="1">
    <location>
        <begin position="295"/>
        <end position="327"/>
    </location>
</feature>
<feature type="domain" description="Protein Zds1 C-terminal" evidence="2">
    <location>
        <begin position="396"/>
        <end position="449"/>
    </location>
</feature>
<dbReference type="AlphaFoldDB" id="A0AAD7XTK3"/>
<dbReference type="EMBL" id="JARTCD010000108">
    <property type="protein sequence ID" value="KAJ8652356.1"/>
    <property type="molecule type" value="Genomic_DNA"/>
</dbReference>
<evidence type="ECO:0000313" key="4">
    <source>
        <dbReference type="Proteomes" id="UP001234581"/>
    </source>
</evidence>
<feature type="region of interest" description="Disordered" evidence="1">
    <location>
        <begin position="219"/>
        <end position="240"/>
    </location>
</feature>
<dbReference type="InterPro" id="IPR040206">
    <property type="entry name" value="Zds1/2"/>
</dbReference>
<reference evidence="3 4" key="1">
    <citation type="submission" date="2023-03" db="EMBL/GenBank/DDBJ databases">
        <title>Genome sequence of Lichtheimia ornata CBS 291.66.</title>
        <authorList>
            <person name="Mohabir J.T."/>
            <person name="Shea T.P."/>
            <person name="Kurbessoian T."/>
            <person name="Berby B."/>
            <person name="Fontaine J."/>
            <person name="Livny J."/>
            <person name="Gnirke A."/>
            <person name="Stajich J.E."/>
            <person name="Cuomo C.A."/>
        </authorList>
    </citation>
    <scope>NUCLEOTIDE SEQUENCE [LARGE SCALE GENOMIC DNA]</scope>
    <source>
        <strain evidence="3">CBS 291.66</strain>
    </source>
</reference>
<feature type="region of interest" description="Disordered" evidence="1">
    <location>
        <begin position="52"/>
        <end position="78"/>
    </location>
</feature>
<dbReference type="Pfam" id="PF08632">
    <property type="entry name" value="Zds_C"/>
    <property type="match status" value="1"/>
</dbReference>
<dbReference type="GO" id="GO:0030010">
    <property type="term" value="P:establishment of cell polarity"/>
    <property type="evidence" value="ECO:0007669"/>
    <property type="project" value="TreeGrafter"/>
</dbReference>
<dbReference type="GO" id="GO:0005737">
    <property type="term" value="C:cytoplasm"/>
    <property type="evidence" value="ECO:0007669"/>
    <property type="project" value="TreeGrafter"/>
</dbReference>
<dbReference type="GeneID" id="83219416"/>
<name>A0AAD7XTK3_9FUNG</name>
<dbReference type="SMART" id="SM01327">
    <property type="entry name" value="Zds_C"/>
    <property type="match status" value="1"/>
</dbReference>
<dbReference type="PANTHER" id="PTHR28089">
    <property type="entry name" value="PROTEIN ZDS1-RELATED"/>
    <property type="match status" value="1"/>
</dbReference>
<feature type="compositionally biased region" description="Low complexity" evidence="1">
    <location>
        <begin position="186"/>
        <end position="197"/>
    </location>
</feature>
<accession>A0AAD7XTK3</accession>
<sequence>MPGVTTASALTSSIHYQPFRYPPPSQPSSCSEEIDDLASSYLAITEFLFKESGESGGNHSKSNVSTPPPPQEQQQLSIRKQVCCKGDQTMRDLDDVMVAVSAKKRSNGRDASMDAADSYLRPILAPREKVVAAAGHQVDNDGNDEERQRPMSWPPATRTPSLSSMHFNDDRKSTAVDIRMSPPPSSKSSTTSSLSATTTTALASVLDGMKRDETFDRHVTGAPKTASSGHDDGGGQQLPSSSICIIRNDYDAILHYPSSSSLNINNPSRMSDDAIDPLYGILRSIYHAEKQMIRRMEARQSSTTTTTSSNETAARSSPPRDRRGLRRSLSNLVLTCKGNEKNKKNSWWLKSVIRGRFAQDKQSNDEYPPRFSLSRRLLASLPGTKTTRLATLVSRSRSDLQQQQPPSLPVHMQQSVYRMSHLKLANPQRPLLQQVMISNFMHWCLAVQPW</sequence>
<gene>
    <name evidence="3" type="ORF">O0I10_012027</name>
</gene>
<feature type="region of interest" description="Disordered" evidence="1">
    <location>
        <begin position="136"/>
        <end position="197"/>
    </location>
</feature>